<dbReference type="eggNOG" id="arCOG06078">
    <property type="taxonomic scope" value="Archaea"/>
</dbReference>
<evidence type="ECO:0000313" key="2">
    <source>
        <dbReference type="EMBL" id="ADY00773.1"/>
    </source>
</evidence>
<name>F0QV41_VULM7</name>
<sequence>MTHYLWYIDIGAAVAQTVIVALIFKNYLGIGFTKIGRILLSVSAILLVESISMIAIYYMWLSLGLGMEVAAPTLLITILNLVVISLLYVISRL</sequence>
<keyword evidence="1" id="KW-0812">Transmembrane</keyword>
<proteinExistence type="predicted"/>
<dbReference type="HOGENOM" id="CLU_183469_0_0_2"/>
<organism evidence="2 3">
    <name type="scientific">Vulcanisaeta moutnovskia (strain 768-28)</name>
    <dbReference type="NCBI Taxonomy" id="985053"/>
    <lineage>
        <taxon>Archaea</taxon>
        <taxon>Thermoproteota</taxon>
        <taxon>Thermoprotei</taxon>
        <taxon>Thermoproteales</taxon>
        <taxon>Thermoproteaceae</taxon>
        <taxon>Vulcanisaeta</taxon>
    </lineage>
</organism>
<accession>F0QV41</accession>
<protein>
    <submittedName>
        <fullName evidence="2">Uncharacterized protein</fullName>
    </submittedName>
</protein>
<evidence type="ECO:0000256" key="1">
    <source>
        <dbReference type="SAM" id="Phobius"/>
    </source>
</evidence>
<keyword evidence="1" id="KW-1133">Transmembrane helix</keyword>
<dbReference type="Proteomes" id="UP000007485">
    <property type="component" value="Chromosome"/>
</dbReference>
<keyword evidence="1" id="KW-0472">Membrane</keyword>
<dbReference type="GeneID" id="10288214"/>
<feature type="transmembrane region" description="Helical" evidence="1">
    <location>
        <begin position="70"/>
        <end position="90"/>
    </location>
</feature>
<dbReference type="STRING" id="985053.VMUT_0562"/>
<evidence type="ECO:0000313" key="3">
    <source>
        <dbReference type="Proteomes" id="UP000007485"/>
    </source>
</evidence>
<dbReference type="OrthoDB" id="28600at2157"/>
<feature type="transmembrane region" description="Helical" evidence="1">
    <location>
        <begin position="36"/>
        <end position="58"/>
    </location>
</feature>
<dbReference type="KEGG" id="vmo:VMUT_0562"/>
<gene>
    <name evidence="2" type="ordered locus">VMUT_0562</name>
</gene>
<dbReference type="EMBL" id="CP002529">
    <property type="protein sequence ID" value="ADY00773.1"/>
    <property type="molecule type" value="Genomic_DNA"/>
</dbReference>
<reference evidence="2 3" key="1">
    <citation type="journal article" date="2011" name="J. Bacteriol.">
        <title>Complete genome sequence of 'Vulcanisaeta moutnovskia' strain 768-28, a novel member of the hyperthermophilic crenarchaeal genus vulcanisaeta.</title>
        <authorList>
            <person name="Gumerov V.M."/>
            <person name="Mardanov A.V."/>
            <person name="Beletsky A.V."/>
            <person name="Prokofeva M.I."/>
            <person name="Bonch-Osmolovskaya E.A."/>
            <person name="Ravin N.V."/>
            <person name="Skryabin K.G."/>
        </authorList>
    </citation>
    <scope>NUCLEOTIDE SEQUENCE [LARGE SCALE GENOMIC DNA]</scope>
    <source>
        <strain evidence="2 3">768-28</strain>
    </source>
</reference>
<feature type="transmembrane region" description="Helical" evidence="1">
    <location>
        <begin position="6"/>
        <end position="24"/>
    </location>
</feature>
<dbReference type="RefSeq" id="WP_013603936.1">
    <property type="nucleotide sequence ID" value="NC_015151.1"/>
</dbReference>
<keyword evidence="3" id="KW-1185">Reference proteome</keyword>
<dbReference type="AlphaFoldDB" id="F0QV41"/>